<accession>A0ACC0HQX4</accession>
<proteinExistence type="predicted"/>
<reference evidence="1 2" key="1">
    <citation type="journal article" date="2022" name="Plant J.">
        <title>Chromosome-level genome of Camellia lanceoleosa provides a valuable resource for understanding genome evolution and self-incompatibility.</title>
        <authorList>
            <person name="Gong W."/>
            <person name="Xiao S."/>
            <person name="Wang L."/>
            <person name="Liao Z."/>
            <person name="Chang Y."/>
            <person name="Mo W."/>
            <person name="Hu G."/>
            <person name="Li W."/>
            <person name="Zhao G."/>
            <person name="Zhu H."/>
            <person name="Hu X."/>
            <person name="Ji K."/>
            <person name="Xiang X."/>
            <person name="Song Q."/>
            <person name="Yuan D."/>
            <person name="Jin S."/>
            <person name="Zhang L."/>
        </authorList>
    </citation>
    <scope>NUCLEOTIDE SEQUENCE [LARGE SCALE GENOMIC DNA]</scope>
    <source>
        <strain evidence="1">SQ_2022a</strain>
    </source>
</reference>
<dbReference type="Proteomes" id="UP001060215">
    <property type="component" value="Chromosome 4"/>
</dbReference>
<gene>
    <name evidence="1" type="ORF">LOK49_LG05G02698</name>
</gene>
<evidence type="ECO:0000313" key="2">
    <source>
        <dbReference type="Proteomes" id="UP001060215"/>
    </source>
</evidence>
<organism evidence="1 2">
    <name type="scientific">Camellia lanceoleosa</name>
    <dbReference type="NCBI Taxonomy" id="1840588"/>
    <lineage>
        <taxon>Eukaryota</taxon>
        <taxon>Viridiplantae</taxon>
        <taxon>Streptophyta</taxon>
        <taxon>Embryophyta</taxon>
        <taxon>Tracheophyta</taxon>
        <taxon>Spermatophyta</taxon>
        <taxon>Magnoliopsida</taxon>
        <taxon>eudicotyledons</taxon>
        <taxon>Gunneridae</taxon>
        <taxon>Pentapetalae</taxon>
        <taxon>asterids</taxon>
        <taxon>Ericales</taxon>
        <taxon>Theaceae</taxon>
        <taxon>Camellia</taxon>
    </lineage>
</organism>
<protein>
    <submittedName>
        <fullName evidence="1">Disease resistance protein</fullName>
    </submittedName>
</protein>
<comment type="caution">
    <text evidence="1">The sequence shown here is derived from an EMBL/GenBank/DDBJ whole genome shotgun (WGS) entry which is preliminary data.</text>
</comment>
<sequence>MYHCEANVLAIIPLSTSFPFDVNEKTELQGVDTHVTQTNDIGQMPSDVDLMADGNQNTGTTALQNSLVRNIKKKNRKEHKLPEYAYPLVLGRQIKPPDSGVVKEGECDSKQEMQDEIIEVDNVADPDSTFTRFDLTNRLPIWKLLSTQEKAKLKEAYEKGGDSAQVWTGPHVSNSVSFNDIRAIVKGLTLRGNVTNCPKLIGGLPKHIPSAVSVQIGDCPGLMAANQLVLRGCNGVELGSQGLSSLINLEISSASLKELTPELYTLINLKALRIEEYPDLLLFPDTRLPPMLTDLTIIDCRAIRCLPEKVMRLNSCLKRLSVRACSKLVFPLSEEMENCYTSLESLTFRTCDSLPSLPLELFPKLQSLRIEDCRNFETLLTLNRLGFQNFAPLKWLSLDGCFNMESFSQQVLIAHNLKTFDLWNCKKLKLLPDRMHSLTSLQSLSIWNCPGIESFPEGGLPSSLHSLEIRNCVKLVAQRREWGLQRLPSLTRFSIWGEYVDVLESFPEEGLLPSTLIWLEIEDLTNLKSLNNRGLQHLGSLKNMRIAGCSQLQSLPEEGLPTSFFLLEIVECPLLERCLREEGQDWHKIARIPLLHTDSELSFDQRTLAPTQHYSLYSESIW</sequence>
<dbReference type="EMBL" id="CM045761">
    <property type="protein sequence ID" value="KAI8014892.1"/>
    <property type="molecule type" value="Genomic_DNA"/>
</dbReference>
<name>A0ACC0HQX4_9ERIC</name>
<evidence type="ECO:0000313" key="1">
    <source>
        <dbReference type="EMBL" id="KAI8014892.1"/>
    </source>
</evidence>
<keyword evidence="2" id="KW-1185">Reference proteome</keyword>